<proteinExistence type="predicted"/>
<feature type="non-terminal residue" evidence="3">
    <location>
        <position position="102"/>
    </location>
</feature>
<dbReference type="EMBL" id="JANIEK010000069">
    <property type="protein sequence ID" value="MCT4796459.1"/>
    <property type="molecule type" value="Genomic_DNA"/>
</dbReference>
<organism evidence="3 4">
    <name type="scientific">Exiguobacterium alkaliphilum</name>
    <dbReference type="NCBI Taxonomy" id="1428684"/>
    <lineage>
        <taxon>Bacteria</taxon>
        <taxon>Bacillati</taxon>
        <taxon>Bacillota</taxon>
        <taxon>Bacilli</taxon>
        <taxon>Bacillales</taxon>
        <taxon>Bacillales Family XII. Incertae Sedis</taxon>
        <taxon>Exiguobacterium</taxon>
    </lineage>
</organism>
<name>A0ABT2KZW3_9BACL</name>
<dbReference type="PRINTS" id="PR00101">
    <property type="entry name" value="ATCASE"/>
</dbReference>
<gene>
    <name evidence="3" type="ORF">NQG31_12970</name>
</gene>
<evidence type="ECO:0000256" key="1">
    <source>
        <dbReference type="ARBA" id="ARBA00022679"/>
    </source>
</evidence>
<keyword evidence="1" id="KW-0808">Transferase</keyword>
<dbReference type="PANTHER" id="PTHR45753:SF6">
    <property type="entry name" value="ASPARTATE CARBAMOYLTRANSFERASE"/>
    <property type="match status" value="1"/>
</dbReference>
<sequence length="102" mass="11510">MNLIQQQPKHFVSLDTLALDEIMGLIEESLRYKQGDMPPLFDGKTVANLFFENSTRTKNSFQMAERHLNIQEIPFDVATSSVTKGETLYDTCKTLEAIGINA</sequence>
<dbReference type="Gene3D" id="3.40.50.1370">
    <property type="entry name" value="Aspartate/ornithine carbamoyltransferase"/>
    <property type="match status" value="1"/>
</dbReference>
<comment type="caution">
    <text evidence="3">The sequence shown here is derived from an EMBL/GenBank/DDBJ whole genome shotgun (WGS) entry which is preliminary data.</text>
</comment>
<accession>A0ABT2KZW3</accession>
<keyword evidence="4" id="KW-1185">Reference proteome</keyword>
<evidence type="ECO:0000313" key="3">
    <source>
        <dbReference type="EMBL" id="MCT4796459.1"/>
    </source>
</evidence>
<dbReference type="SUPFAM" id="SSF53671">
    <property type="entry name" value="Aspartate/ornithine carbamoyltransferase"/>
    <property type="match status" value="1"/>
</dbReference>
<dbReference type="Proteomes" id="UP001206821">
    <property type="component" value="Unassembled WGS sequence"/>
</dbReference>
<protein>
    <submittedName>
        <fullName evidence="3">Aspartate carbamoyltransferase</fullName>
    </submittedName>
</protein>
<dbReference type="Pfam" id="PF02729">
    <property type="entry name" value="OTCace_N"/>
    <property type="match status" value="1"/>
</dbReference>
<dbReference type="InterPro" id="IPR006132">
    <property type="entry name" value="Asp/Orn_carbamoyltranf_P-bd"/>
</dbReference>
<feature type="domain" description="Aspartate/ornithine carbamoyltransferase carbamoyl-P binding" evidence="2">
    <location>
        <begin position="9"/>
        <end position="99"/>
    </location>
</feature>
<evidence type="ECO:0000313" key="4">
    <source>
        <dbReference type="Proteomes" id="UP001206821"/>
    </source>
</evidence>
<dbReference type="PANTHER" id="PTHR45753">
    <property type="entry name" value="ORNITHINE CARBAMOYLTRANSFERASE, MITOCHONDRIAL"/>
    <property type="match status" value="1"/>
</dbReference>
<dbReference type="InterPro" id="IPR036901">
    <property type="entry name" value="Asp/Orn_carbamoylTrfase_sf"/>
</dbReference>
<dbReference type="PROSITE" id="PS00097">
    <property type="entry name" value="CARBAMOYLTRANSFERASE"/>
    <property type="match status" value="1"/>
</dbReference>
<dbReference type="InterPro" id="IPR006130">
    <property type="entry name" value="Asp/Orn_carbamoylTrfase"/>
</dbReference>
<reference evidence="3 4" key="1">
    <citation type="submission" date="2022-07" db="EMBL/GenBank/DDBJ databases">
        <title>Genomic and pangenome structural analysis of the polyextremophile Exiguobacterium.</title>
        <authorList>
            <person name="Shen L."/>
        </authorList>
    </citation>
    <scope>NUCLEOTIDE SEQUENCE [LARGE SCALE GENOMIC DNA]</scope>
    <source>
        <strain evidence="3 4">12_1</strain>
    </source>
</reference>
<evidence type="ECO:0000259" key="2">
    <source>
        <dbReference type="Pfam" id="PF02729"/>
    </source>
</evidence>